<reference evidence="2 3" key="1">
    <citation type="submission" date="2019-12" db="EMBL/GenBank/DDBJ databases">
        <title>Complete genome sequence of Algicella marina strain 9Alg 56(T) isolated from the red alga Tichocarpus crinitus.</title>
        <authorList>
            <person name="Kim S.-G."/>
            <person name="Nedashkovskaya O.I."/>
        </authorList>
    </citation>
    <scope>NUCLEOTIDE SEQUENCE [LARGE SCALE GENOMIC DNA]</scope>
    <source>
        <strain evidence="2 3">9Alg 56</strain>
    </source>
</reference>
<dbReference type="PANTHER" id="PTHR12147">
    <property type="entry name" value="METALLOPEPTIDASE M28 FAMILY MEMBER"/>
    <property type="match status" value="1"/>
</dbReference>
<dbReference type="RefSeq" id="WP_161860805.1">
    <property type="nucleotide sequence ID" value="NZ_CP046620.1"/>
</dbReference>
<feature type="domain" description="Peptidase M28" evidence="1">
    <location>
        <begin position="459"/>
        <end position="662"/>
    </location>
</feature>
<dbReference type="KEGG" id="amaq:GO499_03020"/>
<protein>
    <submittedName>
        <fullName evidence="2">M28 family peptidase</fullName>
    </submittedName>
</protein>
<evidence type="ECO:0000313" key="2">
    <source>
        <dbReference type="EMBL" id="QHQ34234.1"/>
    </source>
</evidence>
<dbReference type="Proteomes" id="UP000464495">
    <property type="component" value="Chromosome"/>
</dbReference>
<evidence type="ECO:0000313" key="3">
    <source>
        <dbReference type="Proteomes" id="UP000464495"/>
    </source>
</evidence>
<dbReference type="InterPro" id="IPR007484">
    <property type="entry name" value="Peptidase_M28"/>
</dbReference>
<sequence length="684" mass="73597">MAKEKIHAALVVLDQASGALREGGEGTMGMDLWPETRAALALARETGVKTALVVPTPEGAKARGALLPYSDGSEVIAVPMHDVQVAAEMRGGEGVALVSGDRRMRGDAAKAGMLPVAHAALLPVVCAGESVVAACLTGGRDALWRFAVKTGAVPLYFQPSGGSRAWVLIALMGESALDGGKGLSVERLECDPGVCDLVWQRLDEGKPPERRKVLYREPGQVLLALGPGETAEDIGMHGEHGHTEALLPDPGLLRPPVMEDAGFRSGDYMRFPAEIIDVTEAVLPDSVIRQLSLPACASVTAGYENDIDRYSGVTPLDAAGVIVSRHINHADNKRVEAQLLSDLRAMGYCPWRHNFFHGGTMHSNIIADLPGRGYFVLKPQVLERVREIMLRGPVLKPVQAWEGEMERLKLADWFRDGNFGEMEPRELRLRMEEIFQLRPWYPWWHRFCLFAGFGAGIQIVGCHLDSTAANDGGYNSAVDPAPGRDDNCSGLAGVLSMARYLKAHHAGKLRHTVRFCFFNAEEQGLVGSKAYAAHLKAANAPLRGALCLDMIGHNSDAHRLWEVHAGAFDGAARDASLPMAAVVESAGAAYGTLAPAQVYRGTSWSGAPDRDVYDGAINRSDHAAFHQQGWPAVLLSEDFFANLASEPGADPNPNYHRQADTVIDLPFARDIVCAATKAVLTLAG</sequence>
<proteinExistence type="predicted"/>
<dbReference type="Gene3D" id="3.40.630.10">
    <property type="entry name" value="Zn peptidases"/>
    <property type="match status" value="1"/>
</dbReference>
<accession>A0A6P1SU77</accession>
<dbReference type="SUPFAM" id="SSF53187">
    <property type="entry name" value="Zn-dependent exopeptidases"/>
    <property type="match status" value="1"/>
</dbReference>
<dbReference type="AlphaFoldDB" id="A0A6P1SU77"/>
<gene>
    <name evidence="2" type="ORF">GO499_03020</name>
</gene>
<name>A0A6P1SU77_9RHOB</name>
<dbReference type="InterPro" id="IPR045175">
    <property type="entry name" value="M28_fam"/>
</dbReference>
<dbReference type="PANTHER" id="PTHR12147:SF26">
    <property type="entry name" value="PEPTIDASE M28 DOMAIN-CONTAINING PROTEIN"/>
    <property type="match status" value="1"/>
</dbReference>
<dbReference type="Pfam" id="PF04389">
    <property type="entry name" value="Peptidase_M28"/>
    <property type="match status" value="1"/>
</dbReference>
<dbReference type="EMBL" id="CP046620">
    <property type="protein sequence ID" value="QHQ34234.1"/>
    <property type="molecule type" value="Genomic_DNA"/>
</dbReference>
<keyword evidence="3" id="KW-1185">Reference proteome</keyword>
<dbReference type="GO" id="GO:0006508">
    <property type="term" value="P:proteolysis"/>
    <property type="evidence" value="ECO:0007669"/>
    <property type="project" value="InterPro"/>
</dbReference>
<organism evidence="2 3">
    <name type="scientific">Algicella marina</name>
    <dbReference type="NCBI Taxonomy" id="2683284"/>
    <lineage>
        <taxon>Bacteria</taxon>
        <taxon>Pseudomonadati</taxon>
        <taxon>Pseudomonadota</taxon>
        <taxon>Alphaproteobacteria</taxon>
        <taxon>Rhodobacterales</taxon>
        <taxon>Paracoccaceae</taxon>
        <taxon>Algicella</taxon>
    </lineage>
</organism>
<dbReference type="GO" id="GO:0008235">
    <property type="term" value="F:metalloexopeptidase activity"/>
    <property type="evidence" value="ECO:0007669"/>
    <property type="project" value="InterPro"/>
</dbReference>
<evidence type="ECO:0000259" key="1">
    <source>
        <dbReference type="Pfam" id="PF04389"/>
    </source>
</evidence>